<evidence type="ECO:0000256" key="5">
    <source>
        <dbReference type="ARBA" id="ARBA00023033"/>
    </source>
</evidence>
<dbReference type="PRINTS" id="PR00420">
    <property type="entry name" value="RNGMNOXGNASE"/>
</dbReference>
<comment type="caution">
    <text evidence="7">The sequence shown here is derived from an EMBL/GenBank/DDBJ whole genome shotgun (WGS) entry which is preliminary data.</text>
</comment>
<keyword evidence="4" id="KW-0560">Oxidoreductase</keyword>
<dbReference type="SUPFAM" id="SSF54373">
    <property type="entry name" value="FAD-linked reductases, C-terminal domain"/>
    <property type="match status" value="1"/>
</dbReference>
<dbReference type="Proteomes" id="UP000242320">
    <property type="component" value="Unassembled WGS sequence"/>
</dbReference>
<evidence type="ECO:0000259" key="6">
    <source>
        <dbReference type="Pfam" id="PF01494"/>
    </source>
</evidence>
<organism evidence="7 8">
    <name type="scientific">Mycolicibacterium vulneris</name>
    <dbReference type="NCBI Taxonomy" id="547163"/>
    <lineage>
        <taxon>Bacteria</taxon>
        <taxon>Bacillati</taxon>
        <taxon>Actinomycetota</taxon>
        <taxon>Actinomycetes</taxon>
        <taxon>Mycobacteriales</taxon>
        <taxon>Mycobacteriaceae</taxon>
        <taxon>Mycolicibacterium</taxon>
    </lineage>
</organism>
<keyword evidence="3" id="KW-0274">FAD</keyword>
<proteinExistence type="predicted"/>
<evidence type="ECO:0000313" key="8">
    <source>
        <dbReference type="Proteomes" id="UP000242320"/>
    </source>
</evidence>
<dbReference type="InterPro" id="IPR002938">
    <property type="entry name" value="FAD-bd"/>
</dbReference>
<evidence type="ECO:0000256" key="3">
    <source>
        <dbReference type="ARBA" id="ARBA00022827"/>
    </source>
</evidence>
<dbReference type="GO" id="GO:0071949">
    <property type="term" value="F:FAD binding"/>
    <property type="evidence" value="ECO:0007669"/>
    <property type="project" value="InterPro"/>
</dbReference>
<keyword evidence="8" id="KW-1185">Reference proteome</keyword>
<sequence>MLMTVLRVAIVGGGLGGLSAALALRAYGMQARVYEQAHQLGEIGAGIALYPNGLKILDRLGLRQQVSRIGTPLSAFCLYAPDGTLVSVERYGREATPLGIHHGDLQLVLAGALPDDVVHAGWRCIDFAQNDEVAAVSFDNGVTVEADVVIAADGIHSVLQRYVVEPTEPVFSGMVAYRGLIPGAQLPDWPHDLVAWGGEGKHLMTYPVRAGELINYVGVVPANEQTGETSSNAASPAELTAEFADWNPQVRRLVTAVDTTSVFGLYDRDPLPRWVLGRLALLGDAAHPMLPHMAQGTNQALEDAMALATLLRGATATDVPQALLRYQRLRLDRTARIQQYARTNGIREDSALAVSLGHPWVVNYDVERAALDLLRTSE</sequence>
<feature type="domain" description="FAD-binding" evidence="6">
    <location>
        <begin position="7"/>
        <end position="338"/>
    </location>
</feature>
<dbReference type="AlphaFoldDB" id="A0A1X2L489"/>
<evidence type="ECO:0000256" key="2">
    <source>
        <dbReference type="ARBA" id="ARBA00022630"/>
    </source>
</evidence>
<dbReference type="SUPFAM" id="SSF51905">
    <property type="entry name" value="FAD/NAD(P)-binding domain"/>
    <property type="match status" value="1"/>
</dbReference>
<protein>
    <recommendedName>
        <fullName evidence="6">FAD-binding domain-containing protein</fullName>
    </recommendedName>
</protein>
<dbReference type="EMBL" id="NCXM01000009">
    <property type="protein sequence ID" value="OSC28820.1"/>
    <property type="molecule type" value="Genomic_DNA"/>
</dbReference>
<dbReference type="Pfam" id="PF01494">
    <property type="entry name" value="FAD_binding_3"/>
    <property type="match status" value="1"/>
</dbReference>
<dbReference type="GO" id="GO:0004497">
    <property type="term" value="F:monooxygenase activity"/>
    <property type="evidence" value="ECO:0007669"/>
    <property type="project" value="UniProtKB-KW"/>
</dbReference>
<dbReference type="InterPro" id="IPR050493">
    <property type="entry name" value="FAD-dep_Monooxygenase_BioMet"/>
</dbReference>
<dbReference type="Gene3D" id="3.50.50.60">
    <property type="entry name" value="FAD/NAD(P)-binding domain"/>
    <property type="match status" value="1"/>
</dbReference>
<dbReference type="InterPro" id="IPR036188">
    <property type="entry name" value="FAD/NAD-bd_sf"/>
</dbReference>
<evidence type="ECO:0000256" key="1">
    <source>
        <dbReference type="ARBA" id="ARBA00001974"/>
    </source>
</evidence>
<gene>
    <name evidence="7" type="ORF">B8W69_10635</name>
</gene>
<accession>A0A1X2L489</accession>
<keyword evidence="5" id="KW-0503">Monooxygenase</keyword>
<keyword evidence="2" id="KW-0285">Flavoprotein</keyword>
<dbReference type="PANTHER" id="PTHR13789">
    <property type="entry name" value="MONOOXYGENASE"/>
    <property type="match status" value="1"/>
</dbReference>
<dbReference type="PANTHER" id="PTHR13789:SF318">
    <property type="entry name" value="GERANYLGERANYL DIPHOSPHATE REDUCTASE"/>
    <property type="match status" value="1"/>
</dbReference>
<reference evidence="7 8" key="1">
    <citation type="submission" date="2017-04" db="EMBL/GenBank/DDBJ databases">
        <title>The new phylogeny of genus Mycobacterium.</title>
        <authorList>
            <person name="Tortoli E."/>
            <person name="Trovato A."/>
            <person name="Cirillo D.M."/>
        </authorList>
    </citation>
    <scope>NUCLEOTIDE SEQUENCE [LARGE SCALE GENOMIC DNA]</scope>
    <source>
        <strain evidence="7 8">DSM 45247</strain>
    </source>
</reference>
<evidence type="ECO:0000313" key="7">
    <source>
        <dbReference type="EMBL" id="OSC28820.1"/>
    </source>
</evidence>
<name>A0A1X2L489_9MYCO</name>
<comment type="cofactor">
    <cofactor evidence="1">
        <name>FAD</name>
        <dbReference type="ChEBI" id="CHEBI:57692"/>
    </cofactor>
</comment>
<evidence type="ECO:0000256" key="4">
    <source>
        <dbReference type="ARBA" id="ARBA00023002"/>
    </source>
</evidence>